<dbReference type="InterPro" id="IPR036397">
    <property type="entry name" value="RNaseH_sf"/>
</dbReference>
<dbReference type="OrthoDB" id="3437859at2759"/>
<evidence type="ECO:0000313" key="3">
    <source>
        <dbReference type="Proteomes" id="UP000499080"/>
    </source>
</evidence>
<accession>A0A4Y2PM88</accession>
<proteinExistence type="predicted"/>
<dbReference type="AlphaFoldDB" id="A0A4Y2PM88"/>
<dbReference type="GO" id="GO:0003676">
    <property type="term" value="F:nucleic acid binding"/>
    <property type="evidence" value="ECO:0007669"/>
    <property type="project" value="InterPro"/>
</dbReference>
<dbReference type="InterPro" id="IPR012337">
    <property type="entry name" value="RNaseH-like_sf"/>
</dbReference>
<evidence type="ECO:0000259" key="1">
    <source>
        <dbReference type="PROSITE" id="PS50879"/>
    </source>
</evidence>
<gene>
    <name evidence="2" type="ORF">AVEN_35218_1</name>
</gene>
<evidence type="ECO:0000313" key="2">
    <source>
        <dbReference type="EMBL" id="GBN52239.1"/>
    </source>
</evidence>
<organism evidence="2 3">
    <name type="scientific">Araneus ventricosus</name>
    <name type="common">Orbweaver spider</name>
    <name type="synonym">Epeira ventricosa</name>
    <dbReference type="NCBI Taxonomy" id="182803"/>
    <lineage>
        <taxon>Eukaryota</taxon>
        <taxon>Metazoa</taxon>
        <taxon>Ecdysozoa</taxon>
        <taxon>Arthropoda</taxon>
        <taxon>Chelicerata</taxon>
        <taxon>Arachnida</taxon>
        <taxon>Araneae</taxon>
        <taxon>Araneomorphae</taxon>
        <taxon>Entelegynae</taxon>
        <taxon>Araneoidea</taxon>
        <taxon>Araneidae</taxon>
        <taxon>Araneus</taxon>
    </lineage>
</organism>
<dbReference type="Proteomes" id="UP000499080">
    <property type="component" value="Unassembled WGS sequence"/>
</dbReference>
<dbReference type="GO" id="GO:0004523">
    <property type="term" value="F:RNA-DNA hybrid ribonuclease activity"/>
    <property type="evidence" value="ECO:0007669"/>
    <property type="project" value="InterPro"/>
</dbReference>
<dbReference type="SUPFAM" id="SSF53098">
    <property type="entry name" value="Ribonuclease H-like"/>
    <property type="match status" value="1"/>
</dbReference>
<dbReference type="Pfam" id="PF00075">
    <property type="entry name" value="RNase_H"/>
    <property type="match status" value="1"/>
</dbReference>
<sequence>MEPSDFEAMTKGHLIHPADFQLDNQIFLEPETDYPTINSTWTDGSKSDEGTGSALCCYNDKDEITKEWLGKLNQENSVFQAELPAIYKSITHHANSTCLTKIWIDSLSSLQAIQNPVSPLPLVREIHKLLQDKKHIHLGWIKAQTGHQGNETADVLATRAIT</sequence>
<feature type="domain" description="RNase H type-1" evidence="1">
    <location>
        <begin position="34"/>
        <end position="162"/>
    </location>
</feature>
<dbReference type="InterPro" id="IPR002156">
    <property type="entry name" value="RNaseH_domain"/>
</dbReference>
<dbReference type="PROSITE" id="PS50879">
    <property type="entry name" value="RNASE_H_1"/>
    <property type="match status" value="1"/>
</dbReference>
<name>A0A4Y2PM88_ARAVE</name>
<protein>
    <recommendedName>
        <fullName evidence="1">RNase H type-1 domain-containing protein</fullName>
    </recommendedName>
</protein>
<keyword evidence="3" id="KW-1185">Reference proteome</keyword>
<dbReference type="CDD" id="cd09276">
    <property type="entry name" value="Rnase_HI_RT_non_LTR"/>
    <property type="match status" value="1"/>
</dbReference>
<dbReference type="Gene3D" id="3.30.420.10">
    <property type="entry name" value="Ribonuclease H-like superfamily/Ribonuclease H"/>
    <property type="match status" value="1"/>
</dbReference>
<comment type="caution">
    <text evidence="2">The sequence shown here is derived from an EMBL/GenBank/DDBJ whole genome shotgun (WGS) entry which is preliminary data.</text>
</comment>
<reference evidence="2 3" key="1">
    <citation type="journal article" date="2019" name="Sci. Rep.">
        <title>Orb-weaving spider Araneus ventricosus genome elucidates the spidroin gene catalogue.</title>
        <authorList>
            <person name="Kono N."/>
            <person name="Nakamura H."/>
            <person name="Ohtoshi R."/>
            <person name="Moran D.A.P."/>
            <person name="Shinohara A."/>
            <person name="Yoshida Y."/>
            <person name="Fujiwara M."/>
            <person name="Mori M."/>
            <person name="Tomita M."/>
            <person name="Arakawa K."/>
        </authorList>
    </citation>
    <scope>NUCLEOTIDE SEQUENCE [LARGE SCALE GENOMIC DNA]</scope>
</reference>
<dbReference type="EMBL" id="BGPR01011632">
    <property type="protein sequence ID" value="GBN52239.1"/>
    <property type="molecule type" value="Genomic_DNA"/>
</dbReference>